<evidence type="ECO:0000256" key="3">
    <source>
        <dbReference type="ARBA" id="ARBA00023125"/>
    </source>
</evidence>
<dbReference type="SUPFAM" id="SSF53850">
    <property type="entry name" value="Periplasmic binding protein-like II"/>
    <property type="match status" value="1"/>
</dbReference>
<proteinExistence type="inferred from homology"/>
<dbReference type="InterPro" id="IPR005119">
    <property type="entry name" value="LysR_subst-bd"/>
</dbReference>
<evidence type="ECO:0000313" key="6">
    <source>
        <dbReference type="EMBL" id="MBF1164594.1"/>
    </source>
</evidence>
<dbReference type="Gene3D" id="3.40.190.10">
    <property type="entry name" value="Periplasmic binding protein-like II"/>
    <property type="match status" value="2"/>
</dbReference>
<evidence type="ECO:0000256" key="2">
    <source>
        <dbReference type="ARBA" id="ARBA00023015"/>
    </source>
</evidence>
<dbReference type="PRINTS" id="PR00039">
    <property type="entry name" value="HTHLYSR"/>
</dbReference>
<dbReference type="FunFam" id="1.10.10.10:FF:000001">
    <property type="entry name" value="LysR family transcriptional regulator"/>
    <property type="match status" value="1"/>
</dbReference>
<keyword evidence="2" id="KW-0805">Transcription regulation</keyword>
<evidence type="ECO:0000313" key="7">
    <source>
        <dbReference type="Proteomes" id="UP000718593"/>
    </source>
</evidence>
<reference evidence="6" key="1">
    <citation type="submission" date="2020-04" db="EMBL/GenBank/DDBJ databases">
        <title>Deep metagenomics examines the oral microbiome during advanced dental caries in children, revealing novel taxa and co-occurrences with host molecules.</title>
        <authorList>
            <person name="Baker J.L."/>
            <person name="Morton J.T."/>
            <person name="Dinis M."/>
            <person name="Alvarez R."/>
            <person name="Tran N.C."/>
            <person name="Knight R."/>
            <person name="Edlund A."/>
        </authorList>
    </citation>
    <scope>NUCLEOTIDE SEQUENCE</scope>
    <source>
        <strain evidence="6">JCVI_32_bin.24</strain>
    </source>
</reference>
<comment type="similarity">
    <text evidence="1">Belongs to the LysR transcriptional regulatory family.</text>
</comment>
<evidence type="ECO:0000256" key="1">
    <source>
        <dbReference type="ARBA" id="ARBA00009437"/>
    </source>
</evidence>
<organism evidence="6 7">
    <name type="scientific">Dechloromonas agitata</name>
    <dbReference type="NCBI Taxonomy" id="73030"/>
    <lineage>
        <taxon>Bacteria</taxon>
        <taxon>Pseudomonadati</taxon>
        <taxon>Pseudomonadota</taxon>
        <taxon>Betaproteobacteria</taxon>
        <taxon>Rhodocyclales</taxon>
        <taxon>Azonexaceae</taxon>
        <taxon>Dechloromonas</taxon>
    </lineage>
</organism>
<dbReference type="AlphaFoldDB" id="A0A930FYR6"/>
<dbReference type="InterPro" id="IPR036390">
    <property type="entry name" value="WH_DNA-bd_sf"/>
</dbReference>
<dbReference type="GO" id="GO:0003677">
    <property type="term" value="F:DNA binding"/>
    <property type="evidence" value="ECO:0007669"/>
    <property type="project" value="UniProtKB-KW"/>
</dbReference>
<dbReference type="CDD" id="cd08414">
    <property type="entry name" value="PBP2_LTTR_aromatics_like"/>
    <property type="match status" value="1"/>
</dbReference>
<evidence type="ECO:0000259" key="5">
    <source>
        <dbReference type="PROSITE" id="PS50931"/>
    </source>
</evidence>
<dbReference type="InterPro" id="IPR036388">
    <property type="entry name" value="WH-like_DNA-bd_sf"/>
</dbReference>
<dbReference type="SUPFAM" id="SSF46785">
    <property type="entry name" value="Winged helix' DNA-binding domain"/>
    <property type="match status" value="1"/>
</dbReference>
<dbReference type="GO" id="GO:0003700">
    <property type="term" value="F:DNA-binding transcription factor activity"/>
    <property type="evidence" value="ECO:0007669"/>
    <property type="project" value="InterPro"/>
</dbReference>
<dbReference type="EMBL" id="JABZMI010000088">
    <property type="protein sequence ID" value="MBF1164594.1"/>
    <property type="molecule type" value="Genomic_DNA"/>
</dbReference>
<evidence type="ECO:0000256" key="4">
    <source>
        <dbReference type="ARBA" id="ARBA00023163"/>
    </source>
</evidence>
<dbReference type="GO" id="GO:0032993">
    <property type="term" value="C:protein-DNA complex"/>
    <property type="evidence" value="ECO:0007669"/>
    <property type="project" value="TreeGrafter"/>
</dbReference>
<sequence length="295" mass="32396">MELRHLRCFLVVAEELHFARAAARLHVEQSPLSRTIRQLEDDLGVRLFERNSHSTRLTWAGQVFQDEARRVLATVEQARASARAAATGYRGVLRIALSDGISQTHLSTLLARCRQEAPEVDIRLSEVPLCGQIKGLRDGLYDAGFSKAEHPGEGILASPAWHESLVIAVPARHPVLAYPELPIDVVLRHPLILRDPGACAGCSRQVEKMLNSAGRKPDVVELVATHDLMMVLVAAGFGLGVTTETHLKINRHPEVVARSLTGEVPVLTTYLLRQDGEPSQELVAFMDRVSTLAAQ</sequence>
<accession>A0A930FYR6</accession>
<gene>
    <name evidence="6" type="ORF">HXL68_06095</name>
</gene>
<dbReference type="PROSITE" id="PS50931">
    <property type="entry name" value="HTH_LYSR"/>
    <property type="match status" value="1"/>
</dbReference>
<dbReference type="PANTHER" id="PTHR30346">
    <property type="entry name" value="TRANSCRIPTIONAL DUAL REGULATOR HCAR-RELATED"/>
    <property type="match status" value="1"/>
</dbReference>
<dbReference type="Proteomes" id="UP000718593">
    <property type="component" value="Unassembled WGS sequence"/>
</dbReference>
<feature type="domain" description="HTH lysR-type" evidence="5">
    <location>
        <begin position="1"/>
        <end position="58"/>
    </location>
</feature>
<comment type="caution">
    <text evidence="6">The sequence shown here is derived from an EMBL/GenBank/DDBJ whole genome shotgun (WGS) entry which is preliminary data.</text>
</comment>
<keyword evidence="3" id="KW-0238">DNA-binding</keyword>
<dbReference type="InterPro" id="IPR000847">
    <property type="entry name" value="LysR_HTH_N"/>
</dbReference>
<name>A0A930FYR6_9RHOO</name>
<dbReference type="Pfam" id="PF00126">
    <property type="entry name" value="HTH_1"/>
    <property type="match status" value="1"/>
</dbReference>
<dbReference type="Gene3D" id="1.10.10.10">
    <property type="entry name" value="Winged helix-like DNA-binding domain superfamily/Winged helix DNA-binding domain"/>
    <property type="match status" value="1"/>
</dbReference>
<protein>
    <submittedName>
        <fullName evidence="6">LysR family transcriptional regulator</fullName>
    </submittedName>
</protein>
<keyword evidence="4" id="KW-0804">Transcription</keyword>
<dbReference type="Pfam" id="PF03466">
    <property type="entry name" value="LysR_substrate"/>
    <property type="match status" value="1"/>
</dbReference>
<dbReference type="PANTHER" id="PTHR30346:SF0">
    <property type="entry name" value="HCA OPERON TRANSCRIPTIONAL ACTIVATOR HCAR"/>
    <property type="match status" value="1"/>
</dbReference>